<dbReference type="RefSeq" id="WP_132144205.1">
    <property type="nucleotide sequence ID" value="NZ_SMCS01000004.1"/>
</dbReference>
<dbReference type="EMBL" id="SMCS01000004">
    <property type="protein sequence ID" value="TCV93976.1"/>
    <property type="molecule type" value="Genomic_DNA"/>
</dbReference>
<gene>
    <name evidence="3" type="ORF">EC912_104172</name>
</gene>
<evidence type="ECO:0000256" key="1">
    <source>
        <dbReference type="SAM" id="MobiDB-lite"/>
    </source>
</evidence>
<evidence type="ECO:0000313" key="4">
    <source>
        <dbReference type="Proteomes" id="UP000295645"/>
    </source>
</evidence>
<feature type="compositionally biased region" description="Pro residues" evidence="1">
    <location>
        <begin position="103"/>
        <end position="122"/>
    </location>
</feature>
<sequence>MQYPGKESPEFLRHHRLDTSGVGGRSGLTPLDGATRDLLHGMRWRKPPRDPFRFGVAFALALIFHIVLIFVVRYEMQPQPIVPAEVPVSDEDVLQVRLLDAPRPPPAAQVVTPPPTEPPPKVSSPEATRPAPKPVPHREAPAKDAMTATVEAPAPAPATSVAPKLNIYGTDGSITLTPETKGSQPKPDYVQPHPTGDSQIMEHKTAVKYTETRFEKDWAPRDENVINKGLRKAMEKTTVKSTMNLPGGARLHCSTVFFVLPVGCGGDPPPPPSKKDGDVRLNMAPANPLVKDLPDDPNAPPKQTEAQCIAAFRADKPLPQGCPSDTPIKAMDQENAERKRRTGG</sequence>
<organism evidence="3 4">
    <name type="scientific">Luteibacter rhizovicinus</name>
    <dbReference type="NCBI Taxonomy" id="242606"/>
    <lineage>
        <taxon>Bacteria</taxon>
        <taxon>Pseudomonadati</taxon>
        <taxon>Pseudomonadota</taxon>
        <taxon>Gammaproteobacteria</taxon>
        <taxon>Lysobacterales</taxon>
        <taxon>Rhodanobacteraceae</taxon>
        <taxon>Luteibacter</taxon>
    </lineage>
</organism>
<feature type="compositionally biased region" description="Polar residues" evidence="1">
    <location>
        <begin position="172"/>
        <end position="183"/>
    </location>
</feature>
<dbReference type="AlphaFoldDB" id="A0A4R3YNR6"/>
<dbReference type="OrthoDB" id="5949272at2"/>
<keyword evidence="4" id="KW-1185">Reference proteome</keyword>
<feature type="region of interest" description="Disordered" evidence="1">
    <location>
        <begin position="103"/>
        <end position="146"/>
    </location>
</feature>
<protein>
    <submittedName>
        <fullName evidence="3">Uncharacterized protein</fullName>
    </submittedName>
</protein>
<accession>A0A4R3YNR6</accession>
<keyword evidence="2" id="KW-0472">Membrane</keyword>
<feature type="region of interest" description="Disordered" evidence="1">
    <location>
        <begin position="172"/>
        <end position="197"/>
    </location>
</feature>
<feature type="transmembrane region" description="Helical" evidence="2">
    <location>
        <begin position="52"/>
        <end position="72"/>
    </location>
</feature>
<evidence type="ECO:0000256" key="2">
    <source>
        <dbReference type="SAM" id="Phobius"/>
    </source>
</evidence>
<proteinExistence type="predicted"/>
<comment type="caution">
    <text evidence="3">The sequence shown here is derived from an EMBL/GenBank/DDBJ whole genome shotgun (WGS) entry which is preliminary data.</text>
</comment>
<evidence type="ECO:0000313" key="3">
    <source>
        <dbReference type="EMBL" id="TCV93976.1"/>
    </source>
</evidence>
<name>A0A4R3YNR6_9GAMM</name>
<dbReference type="Proteomes" id="UP000295645">
    <property type="component" value="Unassembled WGS sequence"/>
</dbReference>
<keyword evidence="2" id="KW-1133">Transmembrane helix</keyword>
<keyword evidence="2" id="KW-0812">Transmembrane</keyword>
<reference evidence="3 4" key="1">
    <citation type="submission" date="2019-03" db="EMBL/GenBank/DDBJ databases">
        <title>Above-ground endophytic microbial communities from plants in different locations in the United States.</title>
        <authorList>
            <person name="Frank C."/>
        </authorList>
    </citation>
    <scope>NUCLEOTIDE SEQUENCE [LARGE SCALE GENOMIC DNA]</scope>
    <source>
        <strain evidence="3 4">LP_13_YM</strain>
    </source>
</reference>
<feature type="region of interest" description="Disordered" evidence="1">
    <location>
        <begin position="314"/>
        <end position="344"/>
    </location>
</feature>